<dbReference type="RefSeq" id="WP_111165496.1">
    <property type="nucleotide sequence ID" value="NZ_POUA01000012.1"/>
</dbReference>
<organism evidence="2 3">
    <name type="scientific">Spongiactinospora gelatinilytica</name>
    <dbReference type="NCBI Taxonomy" id="2666298"/>
    <lineage>
        <taxon>Bacteria</taxon>
        <taxon>Bacillati</taxon>
        <taxon>Actinomycetota</taxon>
        <taxon>Actinomycetes</taxon>
        <taxon>Streptosporangiales</taxon>
        <taxon>Streptosporangiaceae</taxon>
        <taxon>Spongiactinospora</taxon>
    </lineage>
</organism>
<reference evidence="2 3" key="1">
    <citation type="submission" date="2018-01" db="EMBL/GenBank/DDBJ databases">
        <title>Draft genome sequence of Sphaerisporangium sp. 7K107.</title>
        <authorList>
            <person name="Sahin N."/>
            <person name="Saygin H."/>
            <person name="Ay H."/>
        </authorList>
    </citation>
    <scope>NUCLEOTIDE SEQUENCE [LARGE SCALE GENOMIC DNA]</scope>
    <source>
        <strain evidence="2 3">7K107</strain>
    </source>
</reference>
<accession>A0A2W2H0X0</accession>
<dbReference type="Gene3D" id="3.10.150.10">
    <property type="entry name" value="DNA Polymerase III, subunit A, domain 2"/>
    <property type="match status" value="1"/>
</dbReference>
<proteinExistence type="predicted"/>
<sequence>MTRIDLPTSDLHQLLSPVLPHASTDELSPELGVARLEARNGTIHAVATDRRTLAATRLLGGDAVQDFALTVTREDAAGLLKLFPHSKDYDPELRLVVDEVPVTTDDGTTYALGIRIDSEDGKRNLRRGPIRDLAKYVTMPVPPDMQRRTYWRLLARGDRWSLILLTQGREGEPPEPHPYLPQPRLNPEWLIKMGDGLRPDDLLHDRIRRHLWAHAQHEPSIEVRDAASRATTAAIGPGRTRHRHHQPHHRQEARRTGRRRPVARHGRDPQQSRARP</sequence>
<keyword evidence="3" id="KW-1185">Reference proteome</keyword>
<evidence type="ECO:0000313" key="2">
    <source>
        <dbReference type="EMBL" id="PZG55656.1"/>
    </source>
</evidence>
<protein>
    <recommendedName>
        <fullName evidence="4">DNA polymerase III beta sliding clamp central domain-containing protein</fullName>
    </recommendedName>
</protein>
<evidence type="ECO:0000313" key="3">
    <source>
        <dbReference type="Proteomes" id="UP000248544"/>
    </source>
</evidence>
<name>A0A2W2H0X0_9ACTN</name>
<feature type="compositionally biased region" description="Basic residues" evidence="1">
    <location>
        <begin position="239"/>
        <end position="248"/>
    </location>
</feature>
<gene>
    <name evidence="2" type="ORF">C1I98_02910</name>
</gene>
<evidence type="ECO:0000256" key="1">
    <source>
        <dbReference type="SAM" id="MobiDB-lite"/>
    </source>
</evidence>
<dbReference type="EMBL" id="POUA01000012">
    <property type="protein sequence ID" value="PZG55656.1"/>
    <property type="molecule type" value="Genomic_DNA"/>
</dbReference>
<feature type="region of interest" description="Disordered" evidence="1">
    <location>
        <begin position="234"/>
        <end position="276"/>
    </location>
</feature>
<dbReference type="SUPFAM" id="SSF55979">
    <property type="entry name" value="DNA clamp"/>
    <property type="match status" value="1"/>
</dbReference>
<comment type="caution">
    <text evidence="2">The sequence shown here is derived from an EMBL/GenBank/DDBJ whole genome shotgun (WGS) entry which is preliminary data.</text>
</comment>
<evidence type="ECO:0008006" key="4">
    <source>
        <dbReference type="Google" id="ProtNLM"/>
    </source>
</evidence>
<dbReference type="Proteomes" id="UP000248544">
    <property type="component" value="Unassembled WGS sequence"/>
</dbReference>
<dbReference type="InterPro" id="IPR046938">
    <property type="entry name" value="DNA_clamp_sf"/>
</dbReference>
<dbReference type="AlphaFoldDB" id="A0A2W2H0X0"/>